<evidence type="ECO:0000256" key="8">
    <source>
        <dbReference type="SAM" id="MobiDB-lite"/>
    </source>
</evidence>
<dbReference type="InterPro" id="IPR036322">
    <property type="entry name" value="WD40_repeat_dom_sf"/>
</dbReference>
<dbReference type="InterPro" id="IPR045161">
    <property type="entry name" value="Utp18"/>
</dbReference>
<dbReference type="AlphaFoldDB" id="F4RT83"/>
<comment type="subcellular location">
    <subcellularLocation>
        <location evidence="1">Nucleus</location>
        <location evidence="1">Nucleolus</location>
    </subcellularLocation>
</comment>
<dbReference type="EMBL" id="GL883118">
    <property type="protein sequence ID" value="EGG04478.1"/>
    <property type="molecule type" value="Genomic_DNA"/>
</dbReference>
<dbReference type="KEGG" id="mlr:MELLADRAFT_49197"/>
<dbReference type="Pfam" id="PF00400">
    <property type="entry name" value="WD40"/>
    <property type="match status" value="1"/>
</dbReference>
<feature type="region of interest" description="Disordered" evidence="8">
    <location>
        <begin position="47"/>
        <end position="82"/>
    </location>
</feature>
<evidence type="ECO:0000256" key="1">
    <source>
        <dbReference type="ARBA" id="ARBA00004604"/>
    </source>
</evidence>
<keyword evidence="10" id="KW-1185">Reference proteome</keyword>
<dbReference type="PROSITE" id="PS50082">
    <property type="entry name" value="WD_REPEATS_2"/>
    <property type="match status" value="1"/>
</dbReference>
<protein>
    <submittedName>
        <fullName evidence="9">Uncharacterized protein</fullName>
    </submittedName>
</protein>
<evidence type="ECO:0000256" key="6">
    <source>
        <dbReference type="ARBA" id="ARBA00025767"/>
    </source>
</evidence>
<dbReference type="FunFam" id="2.130.10.10:FF:000908">
    <property type="entry name" value="U3 small nucleolar RNA-associated protein 18"/>
    <property type="match status" value="1"/>
</dbReference>
<feature type="region of interest" description="Disordered" evidence="8">
    <location>
        <begin position="99"/>
        <end position="127"/>
    </location>
</feature>
<keyword evidence="3 7" id="KW-0853">WD repeat</keyword>
<evidence type="ECO:0000256" key="7">
    <source>
        <dbReference type="PROSITE-ProRule" id="PRU00221"/>
    </source>
</evidence>
<dbReference type="InterPro" id="IPR001680">
    <property type="entry name" value="WD40_rpt"/>
</dbReference>
<dbReference type="GO" id="GO:0032040">
    <property type="term" value="C:small-subunit processome"/>
    <property type="evidence" value="ECO:0007669"/>
    <property type="project" value="TreeGrafter"/>
</dbReference>
<dbReference type="Gene3D" id="2.130.10.10">
    <property type="entry name" value="YVTN repeat-like/Quinoprotein amine dehydrogenase"/>
    <property type="match status" value="1"/>
</dbReference>
<organism evidence="10">
    <name type="scientific">Melampsora larici-populina (strain 98AG31 / pathotype 3-4-7)</name>
    <name type="common">Poplar leaf rust fungus</name>
    <dbReference type="NCBI Taxonomy" id="747676"/>
    <lineage>
        <taxon>Eukaryota</taxon>
        <taxon>Fungi</taxon>
        <taxon>Dikarya</taxon>
        <taxon>Basidiomycota</taxon>
        <taxon>Pucciniomycotina</taxon>
        <taxon>Pucciniomycetes</taxon>
        <taxon>Pucciniales</taxon>
        <taxon>Melampsoraceae</taxon>
        <taxon>Melampsora</taxon>
    </lineage>
</organism>
<dbReference type="GO" id="GO:0006364">
    <property type="term" value="P:rRNA processing"/>
    <property type="evidence" value="ECO:0007669"/>
    <property type="project" value="UniProtKB-KW"/>
</dbReference>
<feature type="compositionally biased region" description="Basic residues" evidence="8">
    <location>
        <begin position="1"/>
        <end position="11"/>
    </location>
</feature>
<dbReference type="eggNOG" id="KOG2055">
    <property type="taxonomic scope" value="Eukaryota"/>
</dbReference>
<comment type="similarity">
    <text evidence="6">Belongs to the WD repeat UTP18 family.</text>
</comment>
<dbReference type="HOGENOM" id="CLU_011055_2_0_1"/>
<feature type="repeat" description="WD" evidence="7">
    <location>
        <begin position="410"/>
        <end position="451"/>
    </location>
</feature>
<evidence type="ECO:0000256" key="4">
    <source>
        <dbReference type="ARBA" id="ARBA00022737"/>
    </source>
</evidence>
<evidence type="ECO:0000313" key="10">
    <source>
        <dbReference type="Proteomes" id="UP000001072"/>
    </source>
</evidence>
<gene>
    <name evidence="9" type="ORF">MELLADRAFT_49197</name>
</gene>
<dbReference type="InterPro" id="IPR015943">
    <property type="entry name" value="WD40/YVTN_repeat-like_dom_sf"/>
</dbReference>
<accession>F4RT83</accession>
<dbReference type="VEuPathDB" id="FungiDB:MELLADRAFT_49197"/>
<keyword evidence="5" id="KW-0539">Nucleus</keyword>
<feature type="compositionally biased region" description="Polar residues" evidence="8">
    <location>
        <begin position="99"/>
        <end position="114"/>
    </location>
</feature>
<feature type="compositionally biased region" description="Polar residues" evidence="8">
    <location>
        <begin position="17"/>
        <end position="32"/>
    </location>
</feature>
<name>F4RT83_MELLP</name>
<dbReference type="InterPro" id="IPR019775">
    <property type="entry name" value="WD40_repeat_CS"/>
</dbReference>
<dbReference type="Proteomes" id="UP000001072">
    <property type="component" value="Unassembled WGS sequence"/>
</dbReference>
<dbReference type="FunCoup" id="F4RT83">
    <property type="interactions" value="651"/>
</dbReference>
<dbReference type="SUPFAM" id="SSF50978">
    <property type="entry name" value="WD40 repeat-like"/>
    <property type="match status" value="1"/>
</dbReference>
<dbReference type="GO" id="GO:0034388">
    <property type="term" value="C:Pwp2p-containing subcomplex of 90S preribosome"/>
    <property type="evidence" value="ECO:0007669"/>
    <property type="project" value="TreeGrafter"/>
</dbReference>
<dbReference type="PANTHER" id="PTHR18359:SF0">
    <property type="entry name" value="U3 SMALL NUCLEOLAR RNA-ASSOCIATED PROTEIN 18 HOMOLOG"/>
    <property type="match status" value="1"/>
</dbReference>
<dbReference type="GeneID" id="18928589"/>
<evidence type="ECO:0000256" key="5">
    <source>
        <dbReference type="ARBA" id="ARBA00023242"/>
    </source>
</evidence>
<dbReference type="PROSITE" id="PS00678">
    <property type="entry name" value="WD_REPEATS_1"/>
    <property type="match status" value="1"/>
</dbReference>
<feature type="region of interest" description="Disordered" evidence="8">
    <location>
        <begin position="189"/>
        <end position="224"/>
    </location>
</feature>
<feature type="region of interest" description="Disordered" evidence="8">
    <location>
        <begin position="1"/>
        <end position="32"/>
    </location>
</feature>
<reference evidence="10" key="1">
    <citation type="journal article" date="2011" name="Proc. Natl. Acad. Sci. U.S.A.">
        <title>Obligate biotrophy features unraveled by the genomic analysis of rust fungi.</title>
        <authorList>
            <person name="Duplessis S."/>
            <person name="Cuomo C.A."/>
            <person name="Lin Y.-C."/>
            <person name="Aerts A."/>
            <person name="Tisserant E."/>
            <person name="Veneault-Fourrey C."/>
            <person name="Joly D.L."/>
            <person name="Hacquard S."/>
            <person name="Amselem J."/>
            <person name="Cantarel B.L."/>
            <person name="Chiu R."/>
            <person name="Coutinho P.M."/>
            <person name="Feau N."/>
            <person name="Field M."/>
            <person name="Frey P."/>
            <person name="Gelhaye E."/>
            <person name="Goldberg J."/>
            <person name="Grabherr M.G."/>
            <person name="Kodira C.D."/>
            <person name="Kohler A."/>
            <person name="Kuees U."/>
            <person name="Lindquist E.A."/>
            <person name="Lucas S.M."/>
            <person name="Mago R."/>
            <person name="Mauceli E."/>
            <person name="Morin E."/>
            <person name="Murat C."/>
            <person name="Pangilinan J.L."/>
            <person name="Park R."/>
            <person name="Pearson M."/>
            <person name="Quesneville H."/>
            <person name="Rouhier N."/>
            <person name="Sakthikumar S."/>
            <person name="Salamov A.A."/>
            <person name="Schmutz J."/>
            <person name="Selles B."/>
            <person name="Shapiro H."/>
            <person name="Tanguay P."/>
            <person name="Tuskan G.A."/>
            <person name="Henrissat B."/>
            <person name="Van de Peer Y."/>
            <person name="Rouze P."/>
            <person name="Ellis J.G."/>
            <person name="Dodds P.N."/>
            <person name="Schein J.E."/>
            <person name="Zhong S."/>
            <person name="Hamelin R.C."/>
            <person name="Grigoriev I.V."/>
            <person name="Szabo L.J."/>
            <person name="Martin F."/>
        </authorList>
    </citation>
    <scope>NUCLEOTIDE SEQUENCE [LARGE SCALE GENOMIC DNA]</scope>
    <source>
        <strain evidence="10">98AG31 / pathotype 3-4-7</strain>
    </source>
</reference>
<feature type="compositionally biased region" description="Polar residues" evidence="8">
    <location>
        <begin position="50"/>
        <end position="65"/>
    </location>
</feature>
<evidence type="ECO:0000256" key="2">
    <source>
        <dbReference type="ARBA" id="ARBA00022552"/>
    </source>
</evidence>
<evidence type="ECO:0000313" key="9">
    <source>
        <dbReference type="EMBL" id="EGG04478.1"/>
    </source>
</evidence>
<evidence type="ECO:0000256" key="3">
    <source>
        <dbReference type="ARBA" id="ARBA00022574"/>
    </source>
</evidence>
<dbReference type="OrthoDB" id="1935146at2759"/>
<proteinExistence type="inferred from homology"/>
<dbReference type="InParanoid" id="F4RT83"/>
<sequence>MVNKRNQKRSKVASDHQMISTTSNQTISDSSLKPLTNEEIELEEAVFGQAASTKGKQKQVTWNDPQDQEEIEGENQINGADGELEGVKDEELFMIDDGTNQISSLGPSEVTLPTAQPKAKPTQSTREPLWQDKSIAQVSVSLTNGPSRLKKLRKVDDLDDVAGGRAEGTIDGEEYELRLREQFERMNPTPTWLKDRKNLKRKAGDNAQVESDQSDEEKDDGGIEQALRTTGKILKVKPTYRPGATLPKGELQVERLRDANQAVTSTTKSPISAIQFHPTSPILFTASPKSHKLSFFKIDGKHNPVLHHVHTPDLPITTAEFCPSTQTSSTLLMTGNRPYFYTFDLGSCQCIKSPENLFTKSALSQSIKGTSLSRFSFSPQGQIVAFLGLRGLIQLVDWSNNIGSSQVIGTLKSNNPIKSLSWNRNGTQLLTVSHNAEVSVWDMRMRKLMSTWMDHGGFNPTLITTTDKDCGKSTGRSYTAIGSQTGIVNLYDDQDWCNDENEEDRLFGIERKPLKTIENLTTSVSTMKFNSDGQILAIASDSKKDQLKLVHLPSATVFSNWPTSGTPLGHVSDVSFSSKSDMMAISNTKGTVLLYSLGWWSKRTTKMK</sequence>
<keyword evidence="4" id="KW-0677">Repeat</keyword>
<dbReference type="PANTHER" id="PTHR18359">
    <property type="entry name" value="WD-REPEAT PROTEIN-RELATED"/>
    <property type="match status" value="1"/>
</dbReference>
<keyword evidence="2" id="KW-0698">rRNA processing</keyword>
<dbReference type="RefSeq" id="XP_007412269.1">
    <property type="nucleotide sequence ID" value="XM_007412207.1"/>
</dbReference>
<dbReference type="STRING" id="747676.F4RT83"/>
<dbReference type="SMART" id="SM00320">
    <property type="entry name" value="WD40"/>
    <property type="match status" value="5"/>
</dbReference>